<sequence>MAAGLIDPRANNDEGISISDTPVKIVVGSVEAEVSFCVHPALLQKHSNIFEAALKKEWTSGQQRIVDLWEENPDTFTLYAQWLYTGKLFTKREPASTSYKRYAELYVLGEKLIDRTFQNRVMDATVAAKREPDENGRKYRPNASLSSIVYSGTPKGSPLRRFMVDCYLRSGASGSIQQHADEPDKVDHEFLMDLSAALLANRGASKSHLEEKYRHLERGVPCTYHIHEGGNLCEGATPADDDEDNLWMGY</sequence>
<protein>
    <submittedName>
        <fullName evidence="1">Uncharacterized protein</fullName>
    </submittedName>
</protein>
<proteinExistence type="predicted"/>
<evidence type="ECO:0000313" key="1">
    <source>
        <dbReference type="EMBL" id="KAK3700452.1"/>
    </source>
</evidence>
<keyword evidence="2" id="KW-1185">Reference proteome</keyword>
<accession>A0ACC3MQE1</accession>
<dbReference type="EMBL" id="JAUTXU010000185">
    <property type="protein sequence ID" value="KAK3700452.1"/>
    <property type="molecule type" value="Genomic_DNA"/>
</dbReference>
<comment type="caution">
    <text evidence="1">The sequence shown here is derived from an EMBL/GenBank/DDBJ whole genome shotgun (WGS) entry which is preliminary data.</text>
</comment>
<name>A0ACC3MQE1_9PEZI</name>
<organism evidence="1 2">
    <name type="scientific">Vermiconidia calcicola</name>
    <dbReference type="NCBI Taxonomy" id="1690605"/>
    <lineage>
        <taxon>Eukaryota</taxon>
        <taxon>Fungi</taxon>
        <taxon>Dikarya</taxon>
        <taxon>Ascomycota</taxon>
        <taxon>Pezizomycotina</taxon>
        <taxon>Dothideomycetes</taxon>
        <taxon>Dothideomycetidae</taxon>
        <taxon>Mycosphaerellales</taxon>
        <taxon>Extremaceae</taxon>
        <taxon>Vermiconidia</taxon>
    </lineage>
</organism>
<gene>
    <name evidence="1" type="ORF">LTR37_015956</name>
</gene>
<dbReference type="Proteomes" id="UP001281147">
    <property type="component" value="Unassembled WGS sequence"/>
</dbReference>
<evidence type="ECO:0000313" key="2">
    <source>
        <dbReference type="Proteomes" id="UP001281147"/>
    </source>
</evidence>
<reference evidence="1" key="1">
    <citation type="submission" date="2023-07" db="EMBL/GenBank/DDBJ databases">
        <title>Black Yeasts Isolated from many extreme environments.</title>
        <authorList>
            <person name="Coleine C."/>
            <person name="Stajich J.E."/>
            <person name="Selbmann L."/>
        </authorList>
    </citation>
    <scope>NUCLEOTIDE SEQUENCE</scope>
    <source>
        <strain evidence="1">CCFEE 5714</strain>
    </source>
</reference>